<feature type="signal peptide" evidence="1">
    <location>
        <begin position="1"/>
        <end position="31"/>
    </location>
</feature>
<evidence type="ECO:0000313" key="3">
    <source>
        <dbReference type="Proteomes" id="UP000248039"/>
    </source>
</evidence>
<dbReference type="InterPro" id="IPR006311">
    <property type="entry name" value="TAT_signal"/>
</dbReference>
<dbReference type="PROSITE" id="PS51318">
    <property type="entry name" value="TAT"/>
    <property type="match status" value="1"/>
</dbReference>
<keyword evidence="3" id="KW-1185">Reference proteome</keyword>
<keyword evidence="1" id="KW-0732">Signal</keyword>
<comment type="caution">
    <text evidence="2">The sequence shown here is derived from an EMBL/GenBank/DDBJ whole genome shotgun (WGS) entry which is preliminary data.</text>
</comment>
<feature type="chain" id="PRO_5015874054" description="Spore-associated protein A" evidence="1">
    <location>
        <begin position="32"/>
        <end position="156"/>
    </location>
</feature>
<protein>
    <recommendedName>
        <fullName evidence="4">Spore-associated protein A</fullName>
    </recommendedName>
</protein>
<sequence length="156" mass="16107">MREILRRAALGATLIAATAGGLTFAAGPASAAGWGCSGSEVSGSPYAVTTDSGTVYSYAHLFYDSSTGMNCAVNVKAGSLYGVASYTGVTLYECAQDTPGTCTGIEVAPDDSTTFKYYAGPVSVPGRGHCVQLWAETDNAARTSYATYDSYQGFHC</sequence>
<dbReference type="RefSeq" id="WP_110664449.1">
    <property type="nucleotide sequence ID" value="NZ_PYBW01000001.1"/>
</dbReference>
<dbReference type="OrthoDB" id="3873271at2"/>
<dbReference type="AlphaFoldDB" id="A0A2V4NWR4"/>
<organism evidence="2 3">
    <name type="scientific">Streptomyces tateyamensis</name>
    <dbReference type="NCBI Taxonomy" id="565073"/>
    <lineage>
        <taxon>Bacteria</taxon>
        <taxon>Bacillati</taxon>
        <taxon>Actinomycetota</taxon>
        <taxon>Actinomycetes</taxon>
        <taxon>Kitasatosporales</taxon>
        <taxon>Streptomycetaceae</taxon>
        <taxon>Streptomyces</taxon>
    </lineage>
</organism>
<evidence type="ECO:0000256" key="1">
    <source>
        <dbReference type="SAM" id="SignalP"/>
    </source>
</evidence>
<dbReference type="EMBL" id="PYBW01000001">
    <property type="protein sequence ID" value="PYC88531.1"/>
    <property type="molecule type" value="Genomic_DNA"/>
</dbReference>
<evidence type="ECO:0000313" key="2">
    <source>
        <dbReference type="EMBL" id="PYC88531.1"/>
    </source>
</evidence>
<gene>
    <name evidence="2" type="ORF">C7C46_00165</name>
</gene>
<name>A0A2V4NWR4_9ACTN</name>
<reference evidence="2 3" key="1">
    <citation type="submission" date="2018-03" db="EMBL/GenBank/DDBJ databases">
        <title>Bioinformatic expansion and discovery of thiopeptide antibiotics.</title>
        <authorList>
            <person name="Schwalen C.J."/>
            <person name="Hudson G.A."/>
            <person name="Mitchell D.A."/>
        </authorList>
    </citation>
    <scope>NUCLEOTIDE SEQUENCE [LARGE SCALE GENOMIC DNA]</scope>
    <source>
        <strain evidence="2 3">ATCC 21389</strain>
    </source>
</reference>
<dbReference type="Proteomes" id="UP000248039">
    <property type="component" value="Unassembled WGS sequence"/>
</dbReference>
<accession>A0A2V4NWR4</accession>
<proteinExistence type="predicted"/>
<evidence type="ECO:0008006" key="4">
    <source>
        <dbReference type="Google" id="ProtNLM"/>
    </source>
</evidence>